<evidence type="ECO:0000313" key="3">
    <source>
        <dbReference type="EMBL" id="MFI7589527.1"/>
    </source>
</evidence>
<feature type="region of interest" description="Disordered" evidence="1">
    <location>
        <begin position="212"/>
        <end position="232"/>
    </location>
</feature>
<feature type="transmembrane region" description="Helical" evidence="2">
    <location>
        <begin position="59"/>
        <end position="77"/>
    </location>
</feature>
<evidence type="ECO:0000313" key="4">
    <source>
        <dbReference type="Proteomes" id="UP001612915"/>
    </source>
</evidence>
<dbReference type="Proteomes" id="UP001612915">
    <property type="component" value="Unassembled WGS sequence"/>
</dbReference>
<accession>A0ABW8AT13</accession>
<feature type="compositionally biased region" description="Basic and acidic residues" evidence="1">
    <location>
        <begin position="218"/>
        <end position="232"/>
    </location>
</feature>
<feature type="transmembrane region" description="Helical" evidence="2">
    <location>
        <begin position="33"/>
        <end position="53"/>
    </location>
</feature>
<evidence type="ECO:0000256" key="1">
    <source>
        <dbReference type="SAM" id="MobiDB-lite"/>
    </source>
</evidence>
<keyword evidence="2" id="KW-0812">Transmembrane</keyword>
<keyword evidence="2" id="KW-1133">Transmembrane helix</keyword>
<keyword evidence="2" id="KW-0472">Membrane</keyword>
<evidence type="ECO:0000256" key="2">
    <source>
        <dbReference type="SAM" id="Phobius"/>
    </source>
</evidence>
<gene>
    <name evidence="3" type="ORF">ACIB24_20875</name>
</gene>
<protein>
    <submittedName>
        <fullName evidence="3">DUF4191 domain-containing protein</fullName>
    </submittedName>
</protein>
<dbReference type="Pfam" id="PF13829">
    <property type="entry name" value="DUF4191"/>
    <property type="match status" value="1"/>
</dbReference>
<keyword evidence="4" id="KW-1185">Reference proteome</keyword>
<dbReference type="RefSeq" id="WP_398284112.1">
    <property type="nucleotide sequence ID" value="NZ_JBITLV010000007.1"/>
</dbReference>
<proteinExistence type="predicted"/>
<dbReference type="InterPro" id="IPR025445">
    <property type="entry name" value="DUF4191"/>
</dbReference>
<name>A0ABW8AT13_9ACTN</name>
<organism evidence="3 4">
    <name type="scientific">Spongisporangium articulatum</name>
    <dbReference type="NCBI Taxonomy" id="3362603"/>
    <lineage>
        <taxon>Bacteria</taxon>
        <taxon>Bacillati</taxon>
        <taxon>Actinomycetota</taxon>
        <taxon>Actinomycetes</taxon>
        <taxon>Kineosporiales</taxon>
        <taxon>Kineosporiaceae</taxon>
        <taxon>Spongisporangium</taxon>
    </lineage>
</organism>
<dbReference type="EMBL" id="JBITLV010000007">
    <property type="protein sequence ID" value="MFI7589527.1"/>
    <property type="molecule type" value="Genomic_DNA"/>
</dbReference>
<reference evidence="3 4" key="1">
    <citation type="submission" date="2024-10" db="EMBL/GenBank/DDBJ databases">
        <title>The Natural Products Discovery Center: Release of the First 8490 Sequenced Strains for Exploring Actinobacteria Biosynthetic Diversity.</title>
        <authorList>
            <person name="Kalkreuter E."/>
            <person name="Kautsar S.A."/>
            <person name="Yang D."/>
            <person name="Bader C.D."/>
            <person name="Teijaro C.N."/>
            <person name="Fluegel L."/>
            <person name="Davis C.M."/>
            <person name="Simpson J.R."/>
            <person name="Lauterbach L."/>
            <person name="Steele A.D."/>
            <person name="Gui C."/>
            <person name="Meng S."/>
            <person name="Li G."/>
            <person name="Viehrig K."/>
            <person name="Ye F."/>
            <person name="Su P."/>
            <person name="Kiefer A.F."/>
            <person name="Nichols A."/>
            <person name="Cepeda A.J."/>
            <person name="Yan W."/>
            <person name="Fan B."/>
            <person name="Jiang Y."/>
            <person name="Adhikari A."/>
            <person name="Zheng C.-J."/>
            <person name="Schuster L."/>
            <person name="Cowan T.M."/>
            <person name="Smanski M.J."/>
            <person name="Chevrette M.G."/>
            <person name="De Carvalho L.P.S."/>
            <person name="Shen B."/>
        </authorList>
    </citation>
    <scope>NUCLEOTIDE SEQUENCE [LARGE SCALE GENOMIC DNA]</scope>
    <source>
        <strain evidence="3 4">NPDC049639</strain>
    </source>
</reference>
<sequence length="232" mass="25322">MARNEPAPGVPTGRFAQIRAVFGMVWKNDKPGFALMIAAWAVTLLLGILIGAIWDHAYYGGFLGFLAGLLAATVILGRRAETVAFSQVVGMAGATGYALKGLRRGWNVDEQPVQVDPRTQDLVFRAVGRPGVVLVTEGPLPRVNRLAETERKRMTKVLPDVPVIVLHAGDDEGQVPLRKLTRTIMRKRPVLTKDEVSTVAKRLHALGAARLPIPKGVDPTRMRPDRKATRGR</sequence>
<comment type="caution">
    <text evidence="3">The sequence shown here is derived from an EMBL/GenBank/DDBJ whole genome shotgun (WGS) entry which is preliminary data.</text>
</comment>